<evidence type="ECO:0000256" key="2">
    <source>
        <dbReference type="RuleBase" id="RU363116"/>
    </source>
</evidence>
<comment type="function">
    <text evidence="2">May mediate accelerated ATP-independent bidirectional transbilayer migration of phospholipids upon binding calcium ions that results in a loss of phospholipid asymmetry in the plasma membrane.</text>
</comment>
<dbReference type="SUPFAM" id="SSF54518">
    <property type="entry name" value="Tubby C-terminal domain-like"/>
    <property type="match status" value="1"/>
</dbReference>
<evidence type="ECO:0000256" key="1">
    <source>
        <dbReference type="ARBA" id="ARBA00005350"/>
    </source>
</evidence>
<evidence type="ECO:0000313" key="3">
    <source>
        <dbReference type="EMBL" id="CAB3377819.1"/>
    </source>
</evidence>
<name>A0A8S1DBM5_9INSE</name>
<keyword evidence="2" id="KW-0564">Palmitate</keyword>
<dbReference type="GO" id="GO:0005886">
    <property type="term" value="C:plasma membrane"/>
    <property type="evidence" value="ECO:0007669"/>
    <property type="project" value="TreeGrafter"/>
</dbReference>
<keyword evidence="2" id="KW-0106">Calcium</keyword>
<dbReference type="Proteomes" id="UP000494165">
    <property type="component" value="Unassembled WGS sequence"/>
</dbReference>
<comment type="caution">
    <text evidence="3">The sequence shown here is derived from an EMBL/GenBank/DDBJ whole genome shotgun (WGS) entry which is preliminary data.</text>
</comment>
<dbReference type="GO" id="GO:0017128">
    <property type="term" value="F:phospholipid scramblase activity"/>
    <property type="evidence" value="ECO:0007669"/>
    <property type="project" value="InterPro"/>
</dbReference>
<keyword evidence="2" id="KW-0449">Lipoprotein</keyword>
<accession>A0A8S1DBM5</accession>
<dbReference type="Pfam" id="PF03803">
    <property type="entry name" value="Scramblase"/>
    <property type="match status" value="1"/>
</dbReference>
<dbReference type="OrthoDB" id="191150at2759"/>
<dbReference type="PANTHER" id="PTHR23248:SF9">
    <property type="entry name" value="PHOSPHOLIPID SCRAMBLASE"/>
    <property type="match status" value="1"/>
</dbReference>
<sequence>MSYETANLPAVGYTPPMDQVIIQQPIANKDGAENWMQAPQGQSNCPPGLEYLSMIDQLLVHQKVELLEVMTGFETANKYLVKNSMGQNIYSAKESSNCCVRNCCGPLRPFNMKIYDNFGNMVIHLHRPYACQSCCFPCCLQTMEVTAPPGTLVGTVEQNWSIWKPHFSIKDAAGDVVLKIKGPCFTCSCGGDVNFKVLSADGESEVGIISKQWSGIVKEAFTDADIFGISFPIGLDVKTKAVMLGACFLIDFMFFESSGNNNQSSGMRMI</sequence>
<dbReference type="InterPro" id="IPR005552">
    <property type="entry name" value="Scramblase"/>
</dbReference>
<organism evidence="3 4">
    <name type="scientific">Cloeon dipterum</name>
    <dbReference type="NCBI Taxonomy" id="197152"/>
    <lineage>
        <taxon>Eukaryota</taxon>
        <taxon>Metazoa</taxon>
        <taxon>Ecdysozoa</taxon>
        <taxon>Arthropoda</taxon>
        <taxon>Hexapoda</taxon>
        <taxon>Insecta</taxon>
        <taxon>Pterygota</taxon>
        <taxon>Palaeoptera</taxon>
        <taxon>Ephemeroptera</taxon>
        <taxon>Pisciforma</taxon>
        <taxon>Baetidae</taxon>
        <taxon>Cloeon</taxon>
    </lineage>
</organism>
<evidence type="ECO:0000313" key="4">
    <source>
        <dbReference type="Proteomes" id="UP000494165"/>
    </source>
</evidence>
<dbReference type="PANTHER" id="PTHR23248">
    <property type="entry name" value="PHOSPHOLIPID SCRAMBLASE-RELATED"/>
    <property type="match status" value="1"/>
</dbReference>
<gene>
    <name evidence="3" type="ORF">CLODIP_2_CD00173</name>
</gene>
<dbReference type="InterPro" id="IPR025659">
    <property type="entry name" value="Tubby-like_C"/>
</dbReference>
<dbReference type="AlphaFoldDB" id="A0A8S1DBM5"/>
<comment type="cofactor">
    <cofactor evidence="2">
        <name>Ca(2+)</name>
        <dbReference type="ChEBI" id="CHEBI:29108"/>
    </cofactor>
</comment>
<protein>
    <recommendedName>
        <fullName evidence="2">Phospholipid scramblase</fullName>
    </recommendedName>
</protein>
<dbReference type="EMBL" id="CADEPI010000151">
    <property type="protein sequence ID" value="CAB3377819.1"/>
    <property type="molecule type" value="Genomic_DNA"/>
</dbReference>
<comment type="similarity">
    <text evidence="1 2">Belongs to the phospholipid scramblase family.</text>
</comment>
<reference evidence="3 4" key="1">
    <citation type="submission" date="2020-04" db="EMBL/GenBank/DDBJ databases">
        <authorList>
            <person name="Alioto T."/>
            <person name="Alioto T."/>
            <person name="Gomez Garrido J."/>
        </authorList>
    </citation>
    <scope>NUCLEOTIDE SEQUENCE [LARGE SCALE GENOMIC DNA]</scope>
</reference>
<keyword evidence="4" id="KW-1185">Reference proteome</keyword>
<proteinExistence type="inferred from homology"/>